<gene>
    <name evidence="1" type="ORF">C4K03_0914</name>
</gene>
<evidence type="ECO:0000313" key="1">
    <source>
        <dbReference type="EMBL" id="AZE53085.1"/>
    </source>
</evidence>
<dbReference type="EMBL" id="CP027754">
    <property type="protein sequence ID" value="AZE53085.1"/>
    <property type="molecule type" value="Genomic_DNA"/>
</dbReference>
<accession>A0A3G7U154</accession>
<name>A0A3G7U154_9PSED</name>
<organism evidence="1 2">
    <name type="scientific">Pseudomonas synxantha</name>
    <dbReference type="NCBI Taxonomy" id="47883"/>
    <lineage>
        <taxon>Bacteria</taxon>
        <taxon>Pseudomonadati</taxon>
        <taxon>Pseudomonadota</taxon>
        <taxon>Gammaproteobacteria</taxon>
        <taxon>Pseudomonadales</taxon>
        <taxon>Pseudomonadaceae</taxon>
        <taxon>Pseudomonas</taxon>
    </lineage>
</organism>
<dbReference type="AlphaFoldDB" id="A0A3G7U154"/>
<evidence type="ECO:0000313" key="2">
    <source>
        <dbReference type="Proteomes" id="UP000268696"/>
    </source>
</evidence>
<proteinExistence type="predicted"/>
<reference evidence="1 2" key="1">
    <citation type="submission" date="2018-03" db="EMBL/GenBank/DDBJ databases">
        <title>Diversity of phytobeneficial traits revealed by whole-genome analysis of worldwide-isolated phenazine-producing Pseudomonas spp.</title>
        <authorList>
            <person name="Biessy A."/>
            <person name="Novinscak A."/>
            <person name="Blom J."/>
            <person name="Leger G."/>
            <person name="Thomashow L.S."/>
            <person name="Cazorla F.M."/>
            <person name="Josic D."/>
            <person name="Filion M."/>
        </authorList>
    </citation>
    <scope>NUCLEOTIDE SEQUENCE [LARGE SCALE GENOMIC DNA]</scope>
    <source>
        <strain evidence="1 2">30B</strain>
    </source>
</reference>
<dbReference type="Proteomes" id="UP000268696">
    <property type="component" value="Chromosome"/>
</dbReference>
<sequence length="37" mass="3976">MAFNCQGLSSNVMSHWAQCPLMPNAAAIVVSPRDRDG</sequence>
<protein>
    <submittedName>
        <fullName evidence="1">Uncharacterized protein</fullName>
    </submittedName>
</protein>